<dbReference type="EMBL" id="WSFT01000050">
    <property type="protein sequence ID" value="MBS4539408.1"/>
    <property type="molecule type" value="Genomic_DNA"/>
</dbReference>
<feature type="binding site" evidence="4">
    <location>
        <position position="89"/>
    </location>
    <ligand>
        <name>Zn(2+)</name>
        <dbReference type="ChEBI" id="CHEBI:29105"/>
    </ligand>
</feature>
<organism evidence="5 6">
    <name type="scientific">Anaeromonas frigoriresistens</name>
    <dbReference type="NCBI Taxonomy" id="2683708"/>
    <lineage>
        <taxon>Bacteria</taxon>
        <taxon>Bacillati</taxon>
        <taxon>Bacillota</taxon>
        <taxon>Tissierellia</taxon>
        <taxon>Tissierellales</taxon>
        <taxon>Thermohalobacteraceae</taxon>
        <taxon>Anaeromonas</taxon>
    </lineage>
</organism>
<dbReference type="Pfam" id="PF01155">
    <property type="entry name" value="HypA"/>
    <property type="match status" value="1"/>
</dbReference>
<dbReference type="PIRSF" id="PIRSF004761">
    <property type="entry name" value="Hydrgn_mat_HypA"/>
    <property type="match status" value="1"/>
</dbReference>
<gene>
    <name evidence="4" type="primary">hypA</name>
    <name evidence="5" type="ORF">GOQ27_13105</name>
</gene>
<dbReference type="PANTHER" id="PTHR34535:SF3">
    <property type="entry name" value="HYDROGENASE MATURATION FACTOR HYPA"/>
    <property type="match status" value="1"/>
</dbReference>
<keyword evidence="1 4" id="KW-0533">Nickel</keyword>
<dbReference type="RefSeq" id="WP_203367331.1">
    <property type="nucleotide sequence ID" value="NZ_WSFT01000050.1"/>
</dbReference>
<evidence type="ECO:0000313" key="6">
    <source>
        <dbReference type="Proteomes" id="UP000724672"/>
    </source>
</evidence>
<dbReference type="GO" id="GO:0016151">
    <property type="term" value="F:nickel cation binding"/>
    <property type="evidence" value="ECO:0007669"/>
    <property type="project" value="UniProtKB-UniRule"/>
</dbReference>
<comment type="caution">
    <text evidence="5">The sequence shown here is derived from an EMBL/GenBank/DDBJ whole genome shotgun (WGS) entry which is preliminary data.</text>
</comment>
<feature type="binding site" evidence="4">
    <location>
        <position position="92"/>
    </location>
    <ligand>
        <name>Zn(2+)</name>
        <dbReference type="ChEBI" id="CHEBI:29105"/>
    </ligand>
</feature>
<dbReference type="Proteomes" id="UP000724672">
    <property type="component" value="Unassembled WGS sequence"/>
</dbReference>
<dbReference type="PANTHER" id="PTHR34535">
    <property type="entry name" value="HYDROGENASE MATURATION FACTOR HYPA"/>
    <property type="match status" value="1"/>
</dbReference>
<dbReference type="HAMAP" id="MF_00213">
    <property type="entry name" value="HypA_HybF"/>
    <property type="match status" value="1"/>
</dbReference>
<accession>A0A942Z9K1</accession>
<evidence type="ECO:0000256" key="3">
    <source>
        <dbReference type="ARBA" id="ARBA00022833"/>
    </source>
</evidence>
<dbReference type="GO" id="GO:0008270">
    <property type="term" value="F:zinc ion binding"/>
    <property type="evidence" value="ECO:0007669"/>
    <property type="project" value="UniProtKB-UniRule"/>
</dbReference>
<evidence type="ECO:0000256" key="1">
    <source>
        <dbReference type="ARBA" id="ARBA00022596"/>
    </source>
</evidence>
<dbReference type="Gene3D" id="3.30.2320.80">
    <property type="match status" value="1"/>
</dbReference>
<sequence length="113" mass="12618">MHELGVVIKVVKTVEDFAKKNGVKKIDTLVLQIGELSSMIPRYIEACYPAAVDGTLMQDTKLKIEILPGNGRCNNCYKVFNLIKSHSQCPNCSSDEWELLSGKEFLIKEIIAC</sequence>
<name>A0A942Z9K1_9FIRM</name>
<comment type="similarity">
    <text evidence="4">Belongs to the HypA/HybF family.</text>
</comment>
<reference evidence="5" key="1">
    <citation type="submission" date="2019-12" db="EMBL/GenBank/DDBJ databases">
        <title>Clostridiaceae gen. nov. sp. nov., isolated from sediment in Xinjiang, China.</title>
        <authorList>
            <person name="Zhang R."/>
        </authorList>
    </citation>
    <scope>NUCLEOTIDE SEQUENCE</scope>
    <source>
        <strain evidence="5">D2Q-11</strain>
    </source>
</reference>
<dbReference type="InterPro" id="IPR000688">
    <property type="entry name" value="HypA/HybF"/>
</dbReference>
<feature type="binding site" evidence="4">
    <location>
        <position position="2"/>
    </location>
    <ligand>
        <name>Ni(2+)</name>
        <dbReference type="ChEBI" id="CHEBI:49786"/>
    </ligand>
</feature>
<feature type="binding site" evidence="4">
    <location>
        <position position="73"/>
    </location>
    <ligand>
        <name>Zn(2+)</name>
        <dbReference type="ChEBI" id="CHEBI:29105"/>
    </ligand>
</feature>
<comment type="function">
    <text evidence="4">Involved in the maturation of [NiFe] hydrogenases. Required for nickel insertion into the metal center of the hydrogenase.</text>
</comment>
<protein>
    <recommendedName>
        <fullName evidence="4">Hydrogenase maturation factor HypA</fullName>
    </recommendedName>
</protein>
<evidence type="ECO:0000256" key="4">
    <source>
        <dbReference type="HAMAP-Rule" id="MF_00213"/>
    </source>
</evidence>
<evidence type="ECO:0000256" key="2">
    <source>
        <dbReference type="ARBA" id="ARBA00022723"/>
    </source>
</evidence>
<keyword evidence="2 4" id="KW-0479">Metal-binding</keyword>
<dbReference type="AlphaFoldDB" id="A0A942Z9K1"/>
<keyword evidence="3 4" id="KW-0862">Zinc</keyword>
<proteinExistence type="inferred from homology"/>
<keyword evidence="6" id="KW-1185">Reference proteome</keyword>
<evidence type="ECO:0000313" key="5">
    <source>
        <dbReference type="EMBL" id="MBS4539408.1"/>
    </source>
</evidence>
<feature type="binding site" evidence="4">
    <location>
        <position position="76"/>
    </location>
    <ligand>
        <name>Zn(2+)</name>
        <dbReference type="ChEBI" id="CHEBI:29105"/>
    </ligand>
</feature>
<dbReference type="GO" id="GO:0051604">
    <property type="term" value="P:protein maturation"/>
    <property type="evidence" value="ECO:0007669"/>
    <property type="project" value="InterPro"/>
</dbReference>